<name>A0A437QC85_9GAMM</name>
<proteinExistence type="inferred from homology"/>
<evidence type="ECO:0000313" key="3">
    <source>
        <dbReference type="Proteomes" id="UP000283077"/>
    </source>
</evidence>
<dbReference type="SFLD" id="SFLDS00003">
    <property type="entry name" value="Haloacid_Dehalogenase"/>
    <property type="match status" value="1"/>
</dbReference>
<accession>A0A437QC85</accession>
<dbReference type="OrthoDB" id="9776368at2"/>
<dbReference type="Gene3D" id="3.40.50.1000">
    <property type="entry name" value="HAD superfamily/HAD-like"/>
    <property type="match status" value="1"/>
</dbReference>
<dbReference type="PANTHER" id="PTHR43481">
    <property type="entry name" value="FRUCTOSE-1-PHOSPHATE PHOSPHATASE"/>
    <property type="match status" value="1"/>
</dbReference>
<dbReference type="NCBIfam" id="TIGR02009">
    <property type="entry name" value="PGMB-YQAB-SF"/>
    <property type="match status" value="1"/>
</dbReference>
<dbReference type="InterPro" id="IPR041492">
    <property type="entry name" value="HAD_2"/>
</dbReference>
<dbReference type="SFLD" id="SFLDG01129">
    <property type="entry name" value="C1.5:_HAD__Beta-PGM__Phosphata"/>
    <property type="match status" value="1"/>
</dbReference>
<dbReference type="Gene3D" id="1.10.150.240">
    <property type="entry name" value="Putative phosphatase, domain 2"/>
    <property type="match status" value="1"/>
</dbReference>
<dbReference type="InterPro" id="IPR023214">
    <property type="entry name" value="HAD_sf"/>
</dbReference>
<sequence>MINLNQYQAIIFDMDGTLIDSMPGHGKAWQLTCERYGYPFDLVYMQSLGGVPTDQTVVLLNEKYQLNHDIAEVAAFKAAMWEQMDEAPVLIPCTLEVLQHYLPSIKIGIGTGAERSHALKMLLQTGLLELVPTVVTASDVTFGKPHPETFLTVAAKLGVAPELCVVFEDTAIGQQAALAAGMDCILVKDGQLLCD</sequence>
<dbReference type="CDD" id="cd07505">
    <property type="entry name" value="HAD_BPGM-like"/>
    <property type="match status" value="1"/>
</dbReference>
<dbReference type="InterPro" id="IPR036412">
    <property type="entry name" value="HAD-like_sf"/>
</dbReference>
<keyword evidence="3" id="KW-1185">Reference proteome</keyword>
<reference evidence="2 3" key="1">
    <citation type="submission" date="2019-01" db="EMBL/GenBank/DDBJ databases">
        <authorList>
            <person name="Chen W.-M."/>
        </authorList>
    </citation>
    <scope>NUCLEOTIDE SEQUENCE [LARGE SCALE GENOMIC DNA]</scope>
    <source>
        <strain evidence="2 3">KYPC3</strain>
    </source>
</reference>
<dbReference type="InterPro" id="IPR006439">
    <property type="entry name" value="HAD-SF_hydro_IA"/>
</dbReference>
<dbReference type="Pfam" id="PF13419">
    <property type="entry name" value="HAD_2"/>
    <property type="match status" value="1"/>
</dbReference>
<dbReference type="EMBL" id="SACS01000030">
    <property type="protein sequence ID" value="RVU32055.1"/>
    <property type="molecule type" value="Genomic_DNA"/>
</dbReference>
<dbReference type="Proteomes" id="UP000283077">
    <property type="component" value="Unassembled WGS sequence"/>
</dbReference>
<comment type="caution">
    <text evidence="2">The sequence shown here is derived from an EMBL/GenBank/DDBJ whole genome shotgun (WGS) entry which is preliminary data.</text>
</comment>
<dbReference type="InterPro" id="IPR010976">
    <property type="entry name" value="B-phosphoglucomutase_hydrolase"/>
</dbReference>
<evidence type="ECO:0000256" key="1">
    <source>
        <dbReference type="ARBA" id="ARBA00006171"/>
    </source>
</evidence>
<evidence type="ECO:0000313" key="2">
    <source>
        <dbReference type="EMBL" id="RVU32055.1"/>
    </source>
</evidence>
<keyword evidence="2" id="KW-0378">Hydrolase</keyword>
<protein>
    <submittedName>
        <fullName evidence="2">Beta-phosphoglucomutase family hydrolase</fullName>
    </submittedName>
</protein>
<comment type="similarity">
    <text evidence="1">Belongs to the HAD-like hydrolase superfamily. CbbY/CbbZ/Gph/YieH family.</text>
</comment>
<dbReference type="GO" id="GO:0050308">
    <property type="term" value="F:sugar-phosphatase activity"/>
    <property type="evidence" value="ECO:0007669"/>
    <property type="project" value="TreeGrafter"/>
</dbReference>
<dbReference type="SFLD" id="SFLDG01135">
    <property type="entry name" value="C1.5.6:_HAD__Beta-PGM__Phospha"/>
    <property type="match status" value="1"/>
</dbReference>
<dbReference type="InterPro" id="IPR023198">
    <property type="entry name" value="PGP-like_dom2"/>
</dbReference>
<dbReference type="InterPro" id="IPR051806">
    <property type="entry name" value="HAD-like_SPP"/>
</dbReference>
<gene>
    <name evidence="2" type="ORF">EOE67_18940</name>
</gene>
<dbReference type="NCBIfam" id="TIGR01509">
    <property type="entry name" value="HAD-SF-IA-v3"/>
    <property type="match status" value="1"/>
</dbReference>
<dbReference type="AlphaFoldDB" id="A0A437QC85"/>
<dbReference type="PANTHER" id="PTHR43481:SF4">
    <property type="entry name" value="GLYCEROL-1-PHOSPHATE PHOSPHOHYDROLASE 1-RELATED"/>
    <property type="match status" value="1"/>
</dbReference>
<dbReference type="SUPFAM" id="SSF56784">
    <property type="entry name" value="HAD-like"/>
    <property type="match status" value="1"/>
</dbReference>
<dbReference type="RefSeq" id="WP_127700919.1">
    <property type="nucleotide sequence ID" value="NZ_SACS01000030.1"/>
</dbReference>
<organism evidence="2 3">
    <name type="scientific">Rheinheimera riviphila</name>
    <dbReference type="NCBI Taxonomy" id="1834037"/>
    <lineage>
        <taxon>Bacteria</taxon>
        <taxon>Pseudomonadati</taxon>
        <taxon>Pseudomonadota</taxon>
        <taxon>Gammaproteobacteria</taxon>
        <taxon>Chromatiales</taxon>
        <taxon>Chromatiaceae</taxon>
        <taxon>Rheinheimera</taxon>
    </lineage>
</organism>